<reference evidence="2 3" key="1">
    <citation type="submission" date="2016-04" db="EMBL/GenBank/DDBJ databases">
        <authorList>
            <consortium name="Pathogen Informatics"/>
        </authorList>
    </citation>
    <scope>NUCLEOTIDE SEQUENCE [LARGE SCALE GENOMIC DNA]</scope>
    <source>
        <strain evidence="2 3">H044680328</strain>
    </source>
</reference>
<evidence type="ECO:0000313" key="2">
    <source>
        <dbReference type="EMBL" id="SAI69155.1"/>
    </source>
</evidence>
<sequence length="185" mass="20057">MISWPNRLATAVGLLCATSALAADISNPPGLLLETRLCQTPSTLIPALQGRLDIPEPAALADLVERILCAPSDDGMGQLSPERFAENAADPFSTGLTFYQGMQTLGQWPLDDGQAWPRAEAYFSTLGLMAGSPIPGASLWQRPAAGQVRVWYAPFLRAPSDAVTLDFRYRDGRWLWTAAHNSARM</sequence>
<dbReference type="eggNOG" id="ENOG5032E66">
    <property type="taxonomic scope" value="Bacteria"/>
</dbReference>
<dbReference type="OrthoDB" id="6706066at2"/>
<dbReference type="AlphaFoldDB" id="A0A157SFE3"/>
<keyword evidence="3" id="KW-1185">Reference proteome</keyword>
<evidence type="ECO:0000313" key="3">
    <source>
        <dbReference type="Proteomes" id="UP000076825"/>
    </source>
</evidence>
<dbReference type="RefSeq" id="WP_025513213.1">
    <property type="nucleotide sequence ID" value="NZ_CP016340.1"/>
</dbReference>
<dbReference type="GeneID" id="56591046"/>
<accession>A0A157SFE3</accession>
<dbReference type="EMBL" id="LT546645">
    <property type="protein sequence ID" value="SAI69155.1"/>
    <property type="molecule type" value="Genomic_DNA"/>
</dbReference>
<keyword evidence="1" id="KW-0732">Signal</keyword>
<evidence type="ECO:0000256" key="1">
    <source>
        <dbReference type="SAM" id="SignalP"/>
    </source>
</evidence>
<evidence type="ECO:0008006" key="4">
    <source>
        <dbReference type="Google" id="ProtNLM"/>
    </source>
</evidence>
<feature type="signal peptide" evidence="1">
    <location>
        <begin position="1"/>
        <end position="22"/>
    </location>
</feature>
<protein>
    <recommendedName>
        <fullName evidence="4">Lipoprotein</fullName>
    </recommendedName>
</protein>
<dbReference type="Proteomes" id="UP000076825">
    <property type="component" value="Chromosome 1"/>
</dbReference>
<dbReference type="KEGG" id="btrm:SAMEA390648701669"/>
<organism evidence="2 3">
    <name type="scientific">Bordetella trematum</name>
    <dbReference type="NCBI Taxonomy" id="123899"/>
    <lineage>
        <taxon>Bacteria</taxon>
        <taxon>Pseudomonadati</taxon>
        <taxon>Pseudomonadota</taxon>
        <taxon>Betaproteobacteria</taxon>
        <taxon>Burkholderiales</taxon>
        <taxon>Alcaligenaceae</taxon>
        <taxon>Bordetella</taxon>
    </lineage>
</organism>
<feature type="chain" id="PRO_5009816786" description="Lipoprotein" evidence="1">
    <location>
        <begin position="23"/>
        <end position="185"/>
    </location>
</feature>
<proteinExistence type="predicted"/>
<name>A0A157SFE3_9BORD</name>
<gene>
    <name evidence="2" type="ORF">SAMEA3906487_01669</name>
</gene>
<dbReference type="PATRIC" id="fig|123899.6.peg.1654"/>